<evidence type="ECO:0000259" key="3">
    <source>
        <dbReference type="Pfam" id="PF13354"/>
    </source>
</evidence>
<dbReference type="Gene3D" id="3.40.710.10">
    <property type="entry name" value="DD-peptidase/beta-lactamase superfamily"/>
    <property type="match status" value="1"/>
</dbReference>
<keyword evidence="2" id="KW-0472">Membrane</keyword>
<feature type="compositionally biased region" description="Basic and acidic residues" evidence="1">
    <location>
        <begin position="29"/>
        <end position="50"/>
    </location>
</feature>
<feature type="domain" description="Beta-lactamase class A catalytic" evidence="3">
    <location>
        <begin position="380"/>
        <end position="582"/>
    </location>
</feature>
<reference evidence="4 5" key="1">
    <citation type="submission" date="2016-10" db="EMBL/GenBank/DDBJ databases">
        <authorList>
            <person name="de Groot N.N."/>
        </authorList>
    </citation>
    <scope>NUCLEOTIDE SEQUENCE [LARGE SCALE GENOMIC DNA]</scope>
    <source>
        <strain evidence="4 5">ATCC BAA-466</strain>
    </source>
</reference>
<evidence type="ECO:0000256" key="1">
    <source>
        <dbReference type="SAM" id="MobiDB-lite"/>
    </source>
</evidence>
<evidence type="ECO:0000256" key="2">
    <source>
        <dbReference type="SAM" id="Phobius"/>
    </source>
</evidence>
<feature type="region of interest" description="Disordered" evidence="1">
    <location>
        <begin position="29"/>
        <end position="75"/>
    </location>
</feature>
<feature type="transmembrane region" description="Helical" evidence="2">
    <location>
        <begin position="155"/>
        <end position="176"/>
    </location>
</feature>
<proteinExistence type="predicted"/>
<accession>A0A1G7TGM6</accession>
<dbReference type="SUPFAM" id="SSF56601">
    <property type="entry name" value="beta-lactamase/transpeptidase-like"/>
    <property type="match status" value="1"/>
</dbReference>
<dbReference type="OrthoDB" id="2138127at2"/>
<keyword evidence="5" id="KW-1185">Reference proteome</keyword>
<dbReference type="GO" id="GO:0008800">
    <property type="term" value="F:beta-lactamase activity"/>
    <property type="evidence" value="ECO:0007669"/>
    <property type="project" value="InterPro"/>
</dbReference>
<organism evidence="4 5">
    <name type="scientific">Facklamia miroungae</name>
    <dbReference type="NCBI Taxonomy" id="120956"/>
    <lineage>
        <taxon>Bacteria</taxon>
        <taxon>Bacillati</taxon>
        <taxon>Bacillota</taxon>
        <taxon>Bacilli</taxon>
        <taxon>Lactobacillales</taxon>
        <taxon>Aerococcaceae</taxon>
        <taxon>Facklamia</taxon>
    </lineage>
</organism>
<dbReference type="AlphaFoldDB" id="A0A1G7TGM6"/>
<protein>
    <submittedName>
        <fullName evidence="4">Beta-lactamase enzyme family protein</fullName>
    </submittedName>
</protein>
<dbReference type="Pfam" id="PF13354">
    <property type="entry name" value="Beta-lactamase2"/>
    <property type="match status" value="1"/>
</dbReference>
<dbReference type="Proteomes" id="UP000199708">
    <property type="component" value="Unassembled WGS sequence"/>
</dbReference>
<keyword evidence="2" id="KW-1133">Transmembrane helix</keyword>
<dbReference type="EMBL" id="FNCK01000006">
    <property type="protein sequence ID" value="SDG34252.1"/>
    <property type="molecule type" value="Genomic_DNA"/>
</dbReference>
<feature type="compositionally biased region" description="Polar residues" evidence="1">
    <location>
        <begin position="52"/>
        <end position="63"/>
    </location>
</feature>
<name>A0A1G7TGM6_9LACT</name>
<feature type="region of interest" description="Disordered" evidence="1">
    <location>
        <begin position="199"/>
        <end position="239"/>
    </location>
</feature>
<keyword evidence="2" id="KW-0812">Transmembrane</keyword>
<evidence type="ECO:0000313" key="4">
    <source>
        <dbReference type="EMBL" id="SDG34252.1"/>
    </source>
</evidence>
<feature type="compositionally biased region" description="Basic and acidic residues" evidence="1">
    <location>
        <begin position="216"/>
        <end position="238"/>
    </location>
</feature>
<dbReference type="InterPro" id="IPR012338">
    <property type="entry name" value="Beta-lactam/transpept-like"/>
</dbReference>
<sequence length="669" mass="76349">MQCPNCGRNVRSKTQCAYCGYKFNQADKKEQGNLDKKTQNTFKKSEDHPNSGKKTNQKQNLSNYKPEVTRHVPVRRSLEKELAEAEKEAKLAYERSIVGVSNSSSEEDDSEDAFKRRADEVLSYPYTSSEFLNESHAEEDDYIVPKTKKNHFGKLLWNLLKWLIVLAVFFLIFLYGPQLLGMVKSYLDPMIGQNNEQPVQEVVTSQDQNSSAEIETTTKTESDENSSKEAGLKEEQTTSHEVAAFQIKDKQVDVEEYPTIKIDLEFVNSLSQVNQETFKFKVKYNDTEVELKDEFSLFKEGKMLKISFNDPALSVIGEDTSQQALLISADNFSEKIAYKVPDKQDQAERIDQFNQTVNEYFPEQETVALQIQKVGDQAPFVYEDQTMEADRLIAWFILQRTYELVADGIVSLDEEIPVKTQLIASGDVGQVASQERDSYTVQELIDLTIQAGDASAMNHLVQLAEGVNRFNYWLKESGYFATRMNAPLAIEEEAYITGSVTNVTDLSNLLSKLAKNQLVDEEHDNLLKEAVNLSPYTDKFPNYNALVTQRYELLTTEENPQLQHIAGIAQAEGSEYIYVVLTKKFNESYDMVGRISQTLNDLMTQLITGEEVQETTIEESSVEVGPAEAGVEPTDNLYNGKQTENYYWFGDEYRRGTWYQDEKGTWYFY</sequence>
<feature type="compositionally biased region" description="Polar residues" evidence="1">
    <location>
        <begin position="199"/>
        <end position="215"/>
    </location>
</feature>
<dbReference type="GO" id="GO:0030655">
    <property type="term" value="P:beta-lactam antibiotic catabolic process"/>
    <property type="evidence" value="ECO:0007669"/>
    <property type="project" value="InterPro"/>
</dbReference>
<dbReference type="RefSeq" id="WP_090290018.1">
    <property type="nucleotide sequence ID" value="NZ_FNCK01000006.1"/>
</dbReference>
<evidence type="ECO:0000313" key="5">
    <source>
        <dbReference type="Proteomes" id="UP000199708"/>
    </source>
</evidence>
<dbReference type="STRING" id="120956.SAMN05421791_1066"/>
<gene>
    <name evidence="4" type="ORF">SAMN05421791_1066</name>
</gene>
<dbReference type="InterPro" id="IPR045155">
    <property type="entry name" value="Beta-lactam_cat"/>
</dbReference>